<gene>
    <name evidence="3" type="ORF">OLMES_3899</name>
</gene>
<reference evidence="3 4" key="1">
    <citation type="submission" date="2017-05" db="EMBL/GenBank/DDBJ databases">
        <title>Genomic insights into alkan degradation activity of Oleiphilus messinensis.</title>
        <authorList>
            <person name="Kozyavkin S.A."/>
            <person name="Slesarev A.I."/>
            <person name="Golyshin P.N."/>
            <person name="Korzhenkov A."/>
            <person name="Golyshina O.N."/>
            <person name="Toshchakov S.V."/>
        </authorList>
    </citation>
    <scope>NUCLEOTIDE SEQUENCE [LARGE SCALE GENOMIC DNA]</scope>
    <source>
        <strain evidence="3 4">ME102</strain>
    </source>
</reference>
<evidence type="ECO:0000259" key="2">
    <source>
        <dbReference type="Pfam" id="PF13460"/>
    </source>
</evidence>
<dbReference type="InterPro" id="IPR051164">
    <property type="entry name" value="NmrA-like_oxidored"/>
</dbReference>
<dbReference type="AlphaFoldDB" id="A0A1Y0ICQ5"/>
<proteinExistence type="predicted"/>
<dbReference type="InterPro" id="IPR036291">
    <property type="entry name" value="NAD(P)-bd_dom_sf"/>
</dbReference>
<dbReference type="RefSeq" id="WP_087462762.1">
    <property type="nucleotide sequence ID" value="NZ_CP021425.1"/>
</dbReference>
<dbReference type="KEGG" id="ome:OLMES_3899"/>
<evidence type="ECO:0000313" key="3">
    <source>
        <dbReference type="EMBL" id="ARU57919.1"/>
    </source>
</evidence>
<evidence type="ECO:0000256" key="1">
    <source>
        <dbReference type="ARBA" id="ARBA00022857"/>
    </source>
</evidence>
<name>A0A1Y0ICQ5_9GAMM</name>
<feature type="domain" description="NAD(P)-binding" evidence="2">
    <location>
        <begin position="8"/>
        <end position="150"/>
    </location>
</feature>
<organism evidence="3 4">
    <name type="scientific">Oleiphilus messinensis</name>
    <dbReference type="NCBI Taxonomy" id="141451"/>
    <lineage>
        <taxon>Bacteria</taxon>
        <taxon>Pseudomonadati</taxon>
        <taxon>Pseudomonadota</taxon>
        <taxon>Gammaproteobacteria</taxon>
        <taxon>Oceanospirillales</taxon>
        <taxon>Oleiphilaceae</taxon>
        <taxon>Oleiphilus</taxon>
    </lineage>
</organism>
<dbReference type="PANTHER" id="PTHR42748">
    <property type="entry name" value="NITROGEN METABOLITE REPRESSION PROTEIN NMRA FAMILY MEMBER"/>
    <property type="match status" value="1"/>
</dbReference>
<protein>
    <submittedName>
        <fullName evidence="3">NmrA family protein</fullName>
    </submittedName>
</protein>
<dbReference type="PANTHER" id="PTHR42748:SF7">
    <property type="entry name" value="NMRA LIKE REDOX SENSOR 1-RELATED"/>
    <property type="match status" value="1"/>
</dbReference>
<keyword evidence="4" id="KW-1185">Reference proteome</keyword>
<evidence type="ECO:0000313" key="4">
    <source>
        <dbReference type="Proteomes" id="UP000196027"/>
    </source>
</evidence>
<dbReference type="InterPro" id="IPR016040">
    <property type="entry name" value="NAD(P)-bd_dom"/>
</dbReference>
<keyword evidence="1" id="KW-0521">NADP</keyword>
<dbReference type="Gene3D" id="3.40.50.720">
    <property type="entry name" value="NAD(P)-binding Rossmann-like Domain"/>
    <property type="match status" value="1"/>
</dbReference>
<dbReference type="Proteomes" id="UP000196027">
    <property type="component" value="Chromosome"/>
</dbReference>
<dbReference type="SUPFAM" id="SSF51735">
    <property type="entry name" value="NAD(P)-binding Rossmann-fold domains"/>
    <property type="match status" value="1"/>
</dbReference>
<dbReference type="OrthoDB" id="9803010at2"/>
<dbReference type="Pfam" id="PF13460">
    <property type="entry name" value="NAD_binding_10"/>
    <property type="match status" value="1"/>
</dbReference>
<dbReference type="EMBL" id="CP021425">
    <property type="protein sequence ID" value="ARU57919.1"/>
    <property type="molecule type" value="Genomic_DNA"/>
</dbReference>
<sequence length="279" mass="31868">MNVISVIGGTGNLGLPVAKQFLTDGFKVRIITRDKQSARSRLGDEFDFREADLMDIDSLRGALKGSHGVYINASGYSKNSYYENHVLGTRNILEALEGEQVECIGMISTASAYPEFSDRWDNKYKLEAEQLLRASGLPYLVFMPSWFMETLPRFRQKNKLIHIGPSNRPIHWLNAADYALIVSRAFQNSECRNRRLPIYGPEGISMRQAMLRFADHHQLKVKRLPSWLATFLGRLSRDEELVDVADLMQHYDRTGEKFVPDVTRTTTTFDNWLRTSSLG</sequence>
<accession>A0A1Y0ICQ5</accession>